<dbReference type="InterPro" id="IPR020843">
    <property type="entry name" value="ER"/>
</dbReference>
<dbReference type="EMBL" id="AZHE01000012">
    <property type="protein sequence ID" value="KHN97078.1"/>
    <property type="molecule type" value="Genomic_DNA"/>
</dbReference>
<dbReference type="HOGENOM" id="CLU_026673_29_2_1"/>
<dbReference type="Gene3D" id="3.90.180.10">
    <property type="entry name" value="Medium-chain alcohol dehydrogenases, catalytic domain"/>
    <property type="match status" value="1"/>
</dbReference>
<sequence length="357" mass="38685">MDNVRVVLNARPADKIIPGETFRKETGLAPCPKDLEDGQILFEVLLISLEPAMRGWLSEALTPRAHSEKRSYLPPVQIGETMRSFSAARVLATRSKQAEIGDVVVAASGWARYAIVREGLFEPASTLPEVAETHELLSTYGLTGMTAWVGMTVIGEPKPGETVVVSAAAGATGSMAGQMAKIKGARVIGICGGEEKCNHVREVLGFDVALDYKAPDFKDKFMEATGDFIDVYFDNVGGEILDMALGQAKKGARLVQCGLISQYNREREQPSLKNYFNVISMRVKIQGFIVTDHMDLWPQARQEIAQWVGQGKLTSAVSIVEGGLDVVDKTLASLYNGSNTGKLLVKVKDVSDPPAEL</sequence>
<keyword evidence="7" id="KW-1185">Reference proteome</keyword>
<dbReference type="PANTHER" id="PTHR43205">
    <property type="entry name" value="PROSTAGLANDIN REDUCTASE"/>
    <property type="match status" value="1"/>
</dbReference>
<protein>
    <recommendedName>
        <fullName evidence="3">Dehydrogenase FUB6</fullName>
    </recommendedName>
    <alternativeName>
        <fullName evidence="4">Fusaric acid biosynthesis protein 6</fullName>
    </alternativeName>
</protein>
<dbReference type="SUPFAM" id="SSF51735">
    <property type="entry name" value="NAD(P)-binding Rossmann-fold domains"/>
    <property type="match status" value="1"/>
</dbReference>
<dbReference type="Proteomes" id="UP000030816">
    <property type="component" value="Unassembled WGS sequence"/>
</dbReference>
<name>A0A0B2WSR6_METAS</name>
<dbReference type="GeneID" id="63739642"/>
<evidence type="ECO:0000259" key="5">
    <source>
        <dbReference type="SMART" id="SM00829"/>
    </source>
</evidence>
<comment type="caution">
    <text evidence="6">The sequence shown here is derived from an EMBL/GenBank/DDBJ whole genome shotgun (WGS) entry which is preliminary data.</text>
</comment>
<dbReference type="PANTHER" id="PTHR43205:SF42">
    <property type="entry name" value="ALCOHOL DEHYDROGENASE, ZINC-CONTAINING (AFU_ORTHOLOGUE AFUA_7G04530)"/>
    <property type="match status" value="1"/>
</dbReference>
<feature type="domain" description="Enoyl reductase (ER)" evidence="5">
    <location>
        <begin position="27"/>
        <end position="345"/>
    </location>
</feature>
<dbReference type="AlphaFoldDB" id="A0A0B2WSR6"/>
<dbReference type="RefSeq" id="XP_040678144.1">
    <property type="nucleotide sequence ID" value="XM_040823985.1"/>
</dbReference>
<evidence type="ECO:0000313" key="7">
    <source>
        <dbReference type="Proteomes" id="UP000030816"/>
    </source>
</evidence>
<dbReference type="Pfam" id="PF00107">
    <property type="entry name" value="ADH_zinc_N"/>
    <property type="match status" value="1"/>
</dbReference>
<dbReference type="CDD" id="cd05288">
    <property type="entry name" value="PGDH"/>
    <property type="match status" value="1"/>
</dbReference>
<keyword evidence="2" id="KW-0560">Oxidoreductase</keyword>
<dbReference type="InterPro" id="IPR041694">
    <property type="entry name" value="ADH_N_2"/>
</dbReference>
<gene>
    <name evidence="6" type="ORF">MAM_05187</name>
</gene>
<dbReference type="STRING" id="1081103.A0A0B2WSR6"/>
<evidence type="ECO:0000256" key="2">
    <source>
        <dbReference type="ARBA" id="ARBA00023002"/>
    </source>
</evidence>
<evidence type="ECO:0000256" key="4">
    <source>
        <dbReference type="ARBA" id="ARBA00083301"/>
    </source>
</evidence>
<evidence type="ECO:0000313" key="6">
    <source>
        <dbReference type="EMBL" id="KHN97078.1"/>
    </source>
</evidence>
<comment type="pathway">
    <text evidence="1">Mycotoxin biosynthesis.</text>
</comment>
<proteinExistence type="predicted"/>
<dbReference type="InterPro" id="IPR036291">
    <property type="entry name" value="NAD(P)-bd_dom_sf"/>
</dbReference>
<dbReference type="SMART" id="SM00829">
    <property type="entry name" value="PKS_ER"/>
    <property type="match status" value="1"/>
</dbReference>
<dbReference type="Pfam" id="PF16884">
    <property type="entry name" value="ADH_N_2"/>
    <property type="match status" value="1"/>
</dbReference>
<evidence type="ECO:0000256" key="3">
    <source>
        <dbReference type="ARBA" id="ARBA00069006"/>
    </source>
</evidence>
<dbReference type="Gene3D" id="3.40.50.720">
    <property type="entry name" value="NAD(P)-binding Rossmann-like Domain"/>
    <property type="match status" value="1"/>
</dbReference>
<dbReference type="GO" id="GO:0016628">
    <property type="term" value="F:oxidoreductase activity, acting on the CH-CH group of donors, NAD or NADP as acceptor"/>
    <property type="evidence" value="ECO:0007669"/>
    <property type="project" value="InterPro"/>
</dbReference>
<dbReference type="InterPro" id="IPR013149">
    <property type="entry name" value="ADH-like_C"/>
</dbReference>
<dbReference type="OrthoDB" id="809632at2759"/>
<reference evidence="6 7" key="1">
    <citation type="journal article" date="2014" name="Proc. Natl. Acad. Sci. U.S.A.">
        <title>Trajectory and genomic determinants of fungal-pathogen speciation and host adaptation.</title>
        <authorList>
            <person name="Hu X."/>
            <person name="Xiao G."/>
            <person name="Zheng P."/>
            <person name="Shang Y."/>
            <person name="Su Y."/>
            <person name="Zhang X."/>
            <person name="Liu X."/>
            <person name="Zhan S."/>
            <person name="St Leger R.J."/>
            <person name="Wang C."/>
        </authorList>
    </citation>
    <scope>NUCLEOTIDE SEQUENCE [LARGE SCALE GENOMIC DNA]</scope>
    <source>
        <strain evidence="6 7">ARSEF 1941</strain>
    </source>
</reference>
<dbReference type="InterPro" id="IPR011032">
    <property type="entry name" value="GroES-like_sf"/>
</dbReference>
<accession>A0A0B2WSR6</accession>
<organism evidence="6 7">
    <name type="scientific">Metarhizium album (strain ARSEF 1941)</name>
    <dbReference type="NCBI Taxonomy" id="1081103"/>
    <lineage>
        <taxon>Eukaryota</taxon>
        <taxon>Fungi</taxon>
        <taxon>Dikarya</taxon>
        <taxon>Ascomycota</taxon>
        <taxon>Pezizomycotina</taxon>
        <taxon>Sordariomycetes</taxon>
        <taxon>Hypocreomycetidae</taxon>
        <taxon>Hypocreales</taxon>
        <taxon>Clavicipitaceae</taxon>
        <taxon>Metarhizium</taxon>
    </lineage>
</organism>
<evidence type="ECO:0000256" key="1">
    <source>
        <dbReference type="ARBA" id="ARBA00004685"/>
    </source>
</evidence>
<dbReference type="FunFam" id="3.40.50.720:FF:000121">
    <property type="entry name" value="Prostaglandin reductase 2"/>
    <property type="match status" value="1"/>
</dbReference>
<dbReference type="InterPro" id="IPR045010">
    <property type="entry name" value="MDR_fam"/>
</dbReference>
<dbReference type="SUPFAM" id="SSF50129">
    <property type="entry name" value="GroES-like"/>
    <property type="match status" value="1"/>
</dbReference>